<dbReference type="InterPro" id="IPR050266">
    <property type="entry name" value="AB_hydrolase_sf"/>
</dbReference>
<evidence type="ECO:0000313" key="3">
    <source>
        <dbReference type="Proteomes" id="UP001168640"/>
    </source>
</evidence>
<dbReference type="PANTHER" id="PTHR43798">
    <property type="entry name" value="MONOACYLGLYCEROL LIPASE"/>
    <property type="match status" value="1"/>
</dbReference>
<gene>
    <name evidence="2" type="ORF">QVZ43_06025</name>
</gene>
<organism evidence="2 3">
    <name type="scientific">Marinobacter suaedae</name>
    <dbReference type="NCBI Taxonomy" id="3057675"/>
    <lineage>
        <taxon>Bacteria</taxon>
        <taxon>Pseudomonadati</taxon>
        <taxon>Pseudomonadota</taxon>
        <taxon>Gammaproteobacteria</taxon>
        <taxon>Pseudomonadales</taxon>
        <taxon>Marinobacteraceae</taxon>
        <taxon>Marinobacter</taxon>
    </lineage>
</organism>
<proteinExistence type="predicted"/>
<accession>A0ABT8VZ53</accession>
<reference evidence="2" key="1">
    <citation type="submission" date="2023-07" db="EMBL/GenBank/DDBJ databases">
        <title>Marinobacter sp. chi1 genome sequencing and assembly.</title>
        <authorList>
            <person name="Park S."/>
        </authorList>
    </citation>
    <scope>NUCLEOTIDE SEQUENCE</scope>
    <source>
        <strain evidence="2">Chi1</strain>
    </source>
</reference>
<evidence type="ECO:0000259" key="1">
    <source>
        <dbReference type="Pfam" id="PF00561"/>
    </source>
</evidence>
<comment type="caution">
    <text evidence="2">The sequence shown here is derived from an EMBL/GenBank/DDBJ whole genome shotgun (WGS) entry which is preliminary data.</text>
</comment>
<dbReference type="Gene3D" id="3.40.50.1820">
    <property type="entry name" value="alpha/beta hydrolase"/>
    <property type="match status" value="1"/>
</dbReference>
<protein>
    <submittedName>
        <fullName evidence="2">Alpha/beta hydrolase</fullName>
    </submittedName>
</protein>
<dbReference type="PRINTS" id="PR00412">
    <property type="entry name" value="EPOXHYDRLASE"/>
</dbReference>
<dbReference type="RefSeq" id="WP_302909232.1">
    <property type="nucleotide sequence ID" value="NZ_JAUMIS010000001.1"/>
</dbReference>
<dbReference type="InterPro" id="IPR029058">
    <property type="entry name" value="AB_hydrolase_fold"/>
</dbReference>
<dbReference type="Proteomes" id="UP001168640">
    <property type="component" value="Unassembled WGS sequence"/>
</dbReference>
<feature type="domain" description="AB hydrolase-1" evidence="1">
    <location>
        <begin position="48"/>
        <end position="287"/>
    </location>
</feature>
<sequence length="308" mass="35308">MEQVFTDDPGAAQTVRESGTLEWWQQGGKWFSYDGHAIFSRMAGQGDPLVLLHGFPTSSWDWSRIWPMLSQQFNVLTLDMLGFGFSDKPIDYTYSIEDQADLFQGWIDGLGLRSVHLFAHDYGCSVAQELMAREQEGVLPFGIDSVCFLNGALFPEVHSPLLIQKLLKSPLGGLISRGLTRRTFERNFLRLFGSQNPPGRIDLDDFWYLITYNNGRGILHHLIQFMEERRCHRNRWVGALQKTSQPMRLISGTADPVSGVAMARRYRELVKNPDVVGLRNVGHYPHVECPWEVFTHYRDFRKDIAREG</sequence>
<dbReference type="InterPro" id="IPR000073">
    <property type="entry name" value="AB_hydrolase_1"/>
</dbReference>
<dbReference type="GO" id="GO:0016787">
    <property type="term" value="F:hydrolase activity"/>
    <property type="evidence" value="ECO:0007669"/>
    <property type="project" value="UniProtKB-KW"/>
</dbReference>
<dbReference type="PANTHER" id="PTHR43798:SF33">
    <property type="entry name" value="HYDROLASE, PUTATIVE (AFU_ORTHOLOGUE AFUA_2G14860)-RELATED"/>
    <property type="match status" value="1"/>
</dbReference>
<name>A0ABT8VZ53_9GAMM</name>
<keyword evidence="2" id="KW-0378">Hydrolase</keyword>
<dbReference type="InterPro" id="IPR000639">
    <property type="entry name" value="Epox_hydrolase-like"/>
</dbReference>
<dbReference type="Pfam" id="PF00561">
    <property type="entry name" value="Abhydrolase_1"/>
    <property type="match status" value="1"/>
</dbReference>
<dbReference type="EMBL" id="JAUMIS010000001">
    <property type="protein sequence ID" value="MDO3721273.1"/>
    <property type="molecule type" value="Genomic_DNA"/>
</dbReference>
<keyword evidence="3" id="KW-1185">Reference proteome</keyword>
<dbReference type="SUPFAM" id="SSF53474">
    <property type="entry name" value="alpha/beta-Hydrolases"/>
    <property type="match status" value="1"/>
</dbReference>
<evidence type="ECO:0000313" key="2">
    <source>
        <dbReference type="EMBL" id="MDO3721273.1"/>
    </source>
</evidence>